<dbReference type="InterPro" id="IPR035942">
    <property type="entry name" value="Lp2179-like_sf"/>
</dbReference>
<dbReference type="RefSeq" id="WP_027107350.1">
    <property type="nucleotide sequence ID" value="NZ_JQBZ01000025.1"/>
</dbReference>
<dbReference type="InterPro" id="IPR014965">
    <property type="entry name" value="Amino_acid_metab_prot_put"/>
</dbReference>
<protein>
    <recommendedName>
        <fullName evidence="3">Cysteine desulfurase</fullName>
    </recommendedName>
</protein>
<sequence length="113" mass="12972">MAYTNSVQLKGDDVTYKLSPNIKKYSLRDTGFQESKNGRFQLERSLDPSSPHNNSFLLKITVKADLQNFKMATTTENGLQEVNIFKHKNADVYTEQLNYILKDLIERDVLVKG</sequence>
<dbReference type="eggNOG" id="ENOG5032U9W">
    <property type="taxonomic scope" value="Bacteria"/>
</dbReference>
<dbReference type="STRING" id="1122146.IV53_GL000918"/>
<accession>A0A0R2KS72</accession>
<evidence type="ECO:0008006" key="3">
    <source>
        <dbReference type="Google" id="ProtNLM"/>
    </source>
</evidence>
<dbReference type="Proteomes" id="UP000051500">
    <property type="component" value="Unassembled WGS sequence"/>
</dbReference>
<comment type="caution">
    <text evidence="1">The sequence shown here is derived from an EMBL/GenBank/DDBJ whole genome shotgun (WGS) entry which is preliminary data.</text>
</comment>
<organism evidence="1 2">
    <name type="scientific">Ligilactobacillus ceti DSM 22408</name>
    <dbReference type="NCBI Taxonomy" id="1122146"/>
    <lineage>
        <taxon>Bacteria</taxon>
        <taxon>Bacillati</taxon>
        <taxon>Bacillota</taxon>
        <taxon>Bacilli</taxon>
        <taxon>Lactobacillales</taxon>
        <taxon>Lactobacillaceae</taxon>
        <taxon>Ligilactobacillus</taxon>
    </lineage>
</organism>
<dbReference type="PATRIC" id="fig|1122146.4.peg.952"/>
<name>A0A0R2KS72_9LACO</name>
<dbReference type="Pfam" id="PF08866">
    <property type="entry name" value="DUF1831"/>
    <property type="match status" value="1"/>
</dbReference>
<reference evidence="1 2" key="1">
    <citation type="journal article" date="2015" name="Genome Announc.">
        <title>Expanding the biotechnology potential of lactobacilli through comparative genomics of 213 strains and associated genera.</title>
        <authorList>
            <person name="Sun Z."/>
            <person name="Harris H.M."/>
            <person name="McCann A."/>
            <person name="Guo C."/>
            <person name="Argimon S."/>
            <person name="Zhang W."/>
            <person name="Yang X."/>
            <person name="Jeffery I.B."/>
            <person name="Cooney J.C."/>
            <person name="Kagawa T.F."/>
            <person name="Liu W."/>
            <person name="Song Y."/>
            <person name="Salvetti E."/>
            <person name="Wrobel A."/>
            <person name="Rasinkangas P."/>
            <person name="Parkhill J."/>
            <person name="Rea M.C."/>
            <person name="O'Sullivan O."/>
            <person name="Ritari J."/>
            <person name="Douillard F.P."/>
            <person name="Paul Ross R."/>
            <person name="Yang R."/>
            <person name="Briner A.E."/>
            <person name="Felis G.E."/>
            <person name="de Vos W.M."/>
            <person name="Barrangou R."/>
            <person name="Klaenhammer T.R."/>
            <person name="Caufield P.W."/>
            <person name="Cui Y."/>
            <person name="Zhang H."/>
            <person name="O'Toole P.W."/>
        </authorList>
    </citation>
    <scope>NUCLEOTIDE SEQUENCE [LARGE SCALE GENOMIC DNA]</scope>
    <source>
        <strain evidence="1 2">DSM 22408</strain>
    </source>
</reference>
<dbReference type="OrthoDB" id="2166222at2"/>
<evidence type="ECO:0000313" key="2">
    <source>
        <dbReference type="Proteomes" id="UP000051500"/>
    </source>
</evidence>
<dbReference type="AlphaFoldDB" id="A0A0R2KS72"/>
<evidence type="ECO:0000313" key="1">
    <source>
        <dbReference type="EMBL" id="KRN88948.1"/>
    </source>
</evidence>
<keyword evidence="2" id="KW-1185">Reference proteome</keyword>
<dbReference type="EMBL" id="JQBZ01000025">
    <property type="protein sequence ID" value="KRN88948.1"/>
    <property type="molecule type" value="Genomic_DNA"/>
</dbReference>
<proteinExistence type="predicted"/>
<dbReference type="Gene3D" id="3.30.1820.10">
    <property type="entry name" value="Lp2179-like"/>
    <property type="match status" value="1"/>
</dbReference>
<dbReference type="SUPFAM" id="SSF160800">
    <property type="entry name" value="Lp2179-like"/>
    <property type="match status" value="1"/>
</dbReference>
<gene>
    <name evidence="1" type="ORF">IV53_GL000918</name>
</gene>